<gene>
    <name evidence="2" type="ORF">Esi_0093_0066</name>
</gene>
<protein>
    <submittedName>
        <fullName evidence="2">Uncharacterized protein</fullName>
    </submittedName>
</protein>
<feature type="region of interest" description="Disordered" evidence="1">
    <location>
        <begin position="180"/>
        <end position="201"/>
    </location>
</feature>
<dbReference type="EMBL" id="FN649171">
    <property type="protein sequence ID" value="CBN75416.1"/>
    <property type="molecule type" value="Genomic_DNA"/>
</dbReference>
<sequence length="485" mass="51970">MSLKVAIYSRLARGALDAYTGPVDAEVAKAWAILAYLYGYMGDTAEFEEYLELADAFLTASIEQGSTDMLPAGFAEMIHYKQTVRMQSGNVDATHIESWGARRQHPPQVLSQRVEGNGRAVWSCIITRSALLPLLDTIQINPAASERDLYVYVARSIVAFDQMAFEKACKDSAACEQSSDHEPCLENRGGVTPQGNPPQTEEVSDAMVAGLNDGLFDFGQLQEAVDRPNIRTGVGGLIINMCHLAHGILGALATIDDSRAQGLYNRLQGVYNRFRPHAYLPAPPLEKWRGISAFCDHFQCRVNEGIIASQGMSAFSTPPVCASNYAGSQTKCKQGGSHIAVEEHHDNMVLAGVIPENATGAMMAAPCSNGDRPMASTSSWELLQDPAPRTDPPAGPSFSSSQVNCEPARAGRSDSDVSNSAVEGCGGGAVSGWVAHVPDMSLRSPELREVDGGAEETWNDKIPAADWLDVTHAMLGAIDDDGPAL</sequence>
<proteinExistence type="predicted"/>
<organism evidence="2 3">
    <name type="scientific">Ectocarpus siliculosus</name>
    <name type="common">Brown alga</name>
    <name type="synonym">Conferva siliculosa</name>
    <dbReference type="NCBI Taxonomy" id="2880"/>
    <lineage>
        <taxon>Eukaryota</taxon>
        <taxon>Sar</taxon>
        <taxon>Stramenopiles</taxon>
        <taxon>Ochrophyta</taxon>
        <taxon>PX clade</taxon>
        <taxon>Phaeophyceae</taxon>
        <taxon>Ectocarpales</taxon>
        <taxon>Ectocarpaceae</taxon>
        <taxon>Ectocarpus</taxon>
    </lineage>
</organism>
<feature type="region of interest" description="Disordered" evidence="1">
    <location>
        <begin position="368"/>
        <end position="422"/>
    </location>
</feature>
<dbReference type="Proteomes" id="UP000002630">
    <property type="component" value="Linkage Group LG32"/>
</dbReference>
<reference evidence="2 3" key="1">
    <citation type="journal article" date="2010" name="Nature">
        <title>The Ectocarpus genome and the independent evolution of multicellularity in brown algae.</title>
        <authorList>
            <person name="Cock J.M."/>
            <person name="Sterck L."/>
            <person name="Rouze P."/>
            <person name="Scornet D."/>
            <person name="Allen A.E."/>
            <person name="Amoutzias G."/>
            <person name="Anthouard V."/>
            <person name="Artiguenave F."/>
            <person name="Aury J.M."/>
            <person name="Badger J.H."/>
            <person name="Beszteri B."/>
            <person name="Billiau K."/>
            <person name="Bonnet E."/>
            <person name="Bothwell J.H."/>
            <person name="Bowler C."/>
            <person name="Boyen C."/>
            <person name="Brownlee C."/>
            <person name="Carrano C.J."/>
            <person name="Charrier B."/>
            <person name="Cho G.Y."/>
            <person name="Coelho S.M."/>
            <person name="Collen J."/>
            <person name="Corre E."/>
            <person name="Da Silva C."/>
            <person name="Delage L."/>
            <person name="Delaroque N."/>
            <person name="Dittami S.M."/>
            <person name="Doulbeau S."/>
            <person name="Elias M."/>
            <person name="Farnham G."/>
            <person name="Gachon C.M."/>
            <person name="Gschloessl B."/>
            <person name="Heesch S."/>
            <person name="Jabbari K."/>
            <person name="Jubin C."/>
            <person name="Kawai H."/>
            <person name="Kimura K."/>
            <person name="Kloareg B."/>
            <person name="Kupper F.C."/>
            <person name="Lang D."/>
            <person name="Le Bail A."/>
            <person name="Leblanc C."/>
            <person name="Lerouge P."/>
            <person name="Lohr M."/>
            <person name="Lopez P.J."/>
            <person name="Martens C."/>
            <person name="Maumus F."/>
            <person name="Michel G."/>
            <person name="Miranda-Saavedra D."/>
            <person name="Morales J."/>
            <person name="Moreau H."/>
            <person name="Motomura T."/>
            <person name="Nagasato C."/>
            <person name="Napoli C.A."/>
            <person name="Nelson D.R."/>
            <person name="Nyvall-Collen P."/>
            <person name="Peters A.F."/>
            <person name="Pommier C."/>
            <person name="Potin P."/>
            <person name="Poulain J."/>
            <person name="Quesneville H."/>
            <person name="Read B."/>
            <person name="Rensing S.A."/>
            <person name="Ritter A."/>
            <person name="Rousvoal S."/>
            <person name="Samanta M."/>
            <person name="Samson G."/>
            <person name="Schroeder D.C."/>
            <person name="Segurens B."/>
            <person name="Strittmatter M."/>
            <person name="Tonon T."/>
            <person name="Tregear J.W."/>
            <person name="Valentin K."/>
            <person name="von Dassow P."/>
            <person name="Yamagishi T."/>
            <person name="Van de Peer Y."/>
            <person name="Wincker P."/>
        </authorList>
    </citation>
    <scope>NUCLEOTIDE SEQUENCE [LARGE SCALE GENOMIC DNA]</scope>
    <source>
        <strain evidence="3">Ec32 / CCAP1310/4</strain>
    </source>
</reference>
<dbReference type="EMBL" id="FN649757">
    <property type="protein sequence ID" value="CBN75416.1"/>
    <property type="molecule type" value="Genomic_DNA"/>
</dbReference>
<dbReference type="InParanoid" id="D8LU26"/>
<accession>D8LU26</accession>
<name>D8LU26_ECTSI</name>
<keyword evidence="3" id="KW-1185">Reference proteome</keyword>
<evidence type="ECO:0000313" key="3">
    <source>
        <dbReference type="Proteomes" id="UP000002630"/>
    </source>
</evidence>
<dbReference type="AlphaFoldDB" id="D8LU26"/>
<evidence type="ECO:0000313" key="2">
    <source>
        <dbReference type="EMBL" id="CBN75416.1"/>
    </source>
</evidence>
<evidence type="ECO:0000256" key="1">
    <source>
        <dbReference type="SAM" id="MobiDB-lite"/>
    </source>
</evidence>